<dbReference type="PANTHER" id="PTHR33184">
    <property type="entry name" value="PROTEIN TAPETUM DETERMINANT 1-LIKE-RELATED"/>
    <property type="match status" value="1"/>
</dbReference>
<dbReference type="Pfam" id="PF24068">
    <property type="entry name" value="TPD1_C"/>
    <property type="match status" value="1"/>
</dbReference>
<dbReference type="GO" id="GO:0001709">
    <property type="term" value="P:cell fate determination"/>
    <property type="evidence" value="ECO:0007669"/>
    <property type="project" value="TreeGrafter"/>
</dbReference>
<gene>
    <name evidence="3" type="ORF">POM88_036202</name>
</gene>
<comment type="caution">
    <text evidence="3">The sequence shown here is derived from an EMBL/GenBank/DDBJ whole genome shotgun (WGS) entry which is preliminary data.</text>
</comment>
<organism evidence="3 4">
    <name type="scientific">Heracleum sosnowskyi</name>
    <dbReference type="NCBI Taxonomy" id="360622"/>
    <lineage>
        <taxon>Eukaryota</taxon>
        <taxon>Viridiplantae</taxon>
        <taxon>Streptophyta</taxon>
        <taxon>Embryophyta</taxon>
        <taxon>Tracheophyta</taxon>
        <taxon>Spermatophyta</taxon>
        <taxon>Magnoliopsida</taxon>
        <taxon>eudicotyledons</taxon>
        <taxon>Gunneridae</taxon>
        <taxon>Pentapetalae</taxon>
        <taxon>asterids</taxon>
        <taxon>campanulids</taxon>
        <taxon>Apiales</taxon>
        <taxon>Apiaceae</taxon>
        <taxon>Apioideae</taxon>
        <taxon>apioid superclade</taxon>
        <taxon>Tordylieae</taxon>
        <taxon>Tordyliinae</taxon>
        <taxon>Heracleum</taxon>
    </lineage>
</organism>
<evidence type="ECO:0000256" key="1">
    <source>
        <dbReference type="ARBA" id="ARBA00022729"/>
    </source>
</evidence>
<evidence type="ECO:0000313" key="4">
    <source>
        <dbReference type="Proteomes" id="UP001237642"/>
    </source>
</evidence>
<feature type="chain" id="PRO_5042056643" evidence="2">
    <location>
        <begin position="25"/>
        <end position="121"/>
    </location>
</feature>
<name>A0AAD8MC78_9APIA</name>
<evidence type="ECO:0000313" key="3">
    <source>
        <dbReference type="EMBL" id="KAK1370110.1"/>
    </source>
</evidence>
<reference evidence="3" key="1">
    <citation type="submission" date="2023-02" db="EMBL/GenBank/DDBJ databases">
        <title>Genome of toxic invasive species Heracleum sosnowskyi carries increased number of genes despite the absence of recent whole-genome duplications.</title>
        <authorList>
            <person name="Schelkunov M."/>
            <person name="Shtratnikova V."/>
            <person name="Makarenko M."/>
            <person name="Klepikova A."/>
            <person name="Omelchenko D."/>
            <person name="Novikova G."/>
            <person name="Obukhova E."/>
            <person name="Bogdanov V."/>
            <person name="Penin A."/>
            <person name="Logacheva M."/>
        </authorList>
    </citation>
    <scope>NUCLEOTIDE SEQUENCE</scope>
    <source>
        <strain evidence="3">Hsosn_3</strain>
        <tissue evidence="3">Leaf</tissue>
    </source>
</reference>
<protein>
    <submittedName>
        <fullName evidence="3">Uncharacterized protein</fullName>
    </submittedName>
</protein>
<dbReference type="PANTHER" id="PTHR33184:SF72">
    <property type="entry name" value="BETA-1,3-N-ACETYLGLUCOSAMINYLTRANSFERASE FAMILY PROTEIN"/>
    <property type="match status" value="1"/>
</dbReference>
<dbReference type="AlphaFoldDB" id="A0AAD8MC78"/>
<proteinExistence type="predicted"/>
<accession>A0AAD8MC78</accession>
<dbReference type="EMBL" id="JAUIZM010000008">
    <property type="protein sequence ID" value="KAK1370110.1"/>
    <property type="molecule type" value="Genomic_DNA"/>
</dbReference>
<dbReference type="Proteomes" id="UP001237642">
    <property type="component" value="Unassembled WGS sequence"/>
</dbReference>
<evidence type="ECO:0000256" key="2">
    <source>
        <dbReference type="SAM" id="SignalP"/>
    </source>
</evidence>
<feature type="signal peptide" evidence="2">
    <location>
        <begin position="1"/>
        <end position="24"/>
    </location>
</feature>
<reference evidence="3" key="2">
    <citation type="submission" date="2023-05" db="EMBL/GenBank/DDBJ databases">
        <authorList>
            <person name="Schelkunov M.I."/>
        </authorList>
    </citation>
    <scope>NUCLEOTIDE SEQUENCE</scope>
    <source>
        <strain evidence="3">Hsosn_3</strain>
        <tissue evidence="3">Leaf</tissue>
    </source>
</reference>
<keyword evidence="1 2" id="KW-0732">Signal</keyword>
<sequence length="121" mass="13491">MEQAGTTKFIFLVLFLLLLDNGHGSCVASEVQVQQYKVRDIPPGDSEYIVKVINPGACLQTDIVLSCDDFNSLEPLDTSVIDVDGEHIYIKKNISDYSSVNFKYSWPHQETITPSSSKQCC</sequence>
<keyword evidence="4" id="KW-1185">Reference proteome</keyword>
<dbReference type="InterPro" id="IPR040361">
    <property type="entry name" value="TPD1"/>
</dbReference>